<feature type="transmembrane region" description="Helical" evidence="1">
    <location>
        <begin position="202"/>
        <end position="222"/>
    </location>
</feature>
<dbReference type="STRING" id="370526.SAMN04489835_5868"/>
<keyword evidence="1" id="KW-0472">Membrane</keyword>
<keyword evidence="1" id="KW-1133">Transmembrane helix</keyword>
<protein>
    <submittedName>
        <fullName evidence="2">Uncharacterized protein</fullName>
    </submittedName>
</protein>
<feature type="transmembrane region" description="Helical" evidence="1">
    <location>
        <begin position="59"/>
        <end position="78"/>
    </location>
</feature>
<proteinExistence type="predicted"/>
<accession>A0A1H6LWX8</accession>
<feature type="transmembrane region" description="Helical" evidence="1">
    <location>
        <begin position="124"/>
        <end position="143"/>
    </location>
</feature>
<feature type="transmembrane region" description="Helical" evidence="1">
    <location>
        <begin position="272"/>
        <end position="294"/>
    </location>
</feature>
<evidence type="ECO:0000313" key="2">
    <source>
        <dbReference type="EMBL" id="SEH93288.1"/>
    </source>
</evidence>
<dbReference type="EMBL" id="LT629971">
    <property type="protein sequence ID" value="SEH93288.1"/>
    <property type="molecule type" value="Genomic_DNA"/>
</dbReference>
<gene>
    <name evidence="2" type="ORF">SAMN04489835_5868</name>
</gene>
<dbReference type="RefSeq" id="WP_083410208.1">
    <property type="nucleotide sequence ID" value="NZ_LT629971.1"/>
</dbReference>
<feature type="transmembrane region" description="Helical" evidence="1">
    <location>
        <begin position="28"/>
        <end position="47"/>
    </location>
</feature>
<organism evidence="2 3">
    <name type="scientific">Mycolicibacterium rutilum</name>
    <name type="common">Mycobacterium rutilum</name>
    <dbReference type="NCBI Taxonomy" id="370526"/>
    <lineage>
        <taxon>Bacteria</taxon>
        <taxon>Bacillati</taxon>
        <taxon>Actinomycetota</taxon>
        <taxon>Actinomycetes</taxon>
        <taxon>Mycobacteriales</taxon>
        <taxon>Mycobacteriaceae</taxon>
        <taxon>Mycolicibacterium</taxon>
    </lineage>
</organism>
<evidence type="ECO:0000313" key="3">
    <source>
        <dbReference type="Proteomes" id="UP000182915"/>
    </source>
</evidence>
<feature type="transmembrane region" description="Helical" evidence="1">
    <location>
        <begin position="94"/>
        <end position="112"/>
    </location>
</feature>
<name>A0A1H6LWX8_MYCRU</name>
<feature type="transmembrane region" description="Helical" evidence="1">
    <location>
        <begin position="150"/>
        <end position="170"/>
    </location>
</feature>
<dbReference type="OrthoDB" id="4659043at2"/>
<feature type="transmembrane region" description="Helical" evidence="1">
    <location>
        <begin position="228"/>
        <end position="251"/>
    </location>
</feature>
<sequence length="505" mass="55786">MAAPTQAEPEPPAAAPPQKDRSYTLARIIFRWSFIGVLTVFAFWDSFGSLVETTRGSGLNGYIWIIPTAAILAAQGVARQPRTELPIHDRQTDIILGTMGLVFALLLHGVLLQRYALHFHLLRLDFLALWVFVLSSAIILFGLRPVSRFVWVWALAAMIFALPYHIMVILLGGNRIAAGAATLVIAATATGIAVSRSSRRGWIGYFSAYVVGFVLLAIMAWWTPYAPVWVYQAVPALLSTAIVGLAMFLIARRGAPKRPMDRKVEPLAAGQIVRALPLVLVVAILLSLVKLPAWTSPPAPQFNGLQISGPLNPPAGFHVADTEIYPWVQRLYGRISYLTRQQMVADAGNPEWDKDAKPRTVMVDNVITDRPFSFNVYPTKVLYDATATRLSTPRRIDLGYGVTGEMVSVVDDHLMVTWNMLQWMWRNSDRAQRIVLITVDNHEDSAPFPEPNGALLPTLSTLLTVLFRGNSAVNDDNPTFKDVDLLTTFGRGMVAAQLQPLGRLQ</sequence>
<keyword evidence="3" id="KW-1185">Reference proteome</keyword>
<evidence type="ECO:0000256" key="1">
    <source>
        <dbReference type="SAM" id="Phobius"/>
    </source>
</evidence>
<reference evidence="3" key="1">
    <citation type="submission" date="2016-10" db="EMBL/GenBank/DDBJ databases">
        <authorList>
            <person name="Varghese N."/>
            <person name="Submissions S."/>
        </authorList>
    </citation>
    <scope>NUCLEOTIDE SEQUENCE [LARGE SCALE GENOMIC DNA]</scope>
    <source>
        <strain evidence="3">DSM 45405</strain>
    </source>
</reference>
<dbReference type="Proteomes" id="UP000182915">
    <property type="component" value="Chromosome I"/>
</dbReference>
<feature type="transmembrane region" description="Helical" evidence="1">
    <location>
        <begin position="176"/>
        <end position="195"/>
    </location>
</feature>
<keyword evidence="1" id="KW-0812">Transmembrane</keyword>
<dbReference type="AlphaFoldDB" id="A0A1H6LWX8"/>